<evidence type="ECO:0000256" key="3">
    <source>
        <dbReference type="ARBA" id="ARBA00022833"/>
    </source>
</evidence>
<dbReference type="InterPro" id="IPR013154">
    <property type="entry name" value="ADH-like_N"/>
</dbReference>
<dbReference type="GO" id="GO:0008270">
    <property type="term" value="F:zinc ion binding"/>
    <property type="evidence" value="ECO:0007669"/>
    <property type="project" value="InterPro"/>
</dbReference>
<dbReference type="Pfam" id="PF08240">
    <property type="entry name" value="ADH_N"/>
    <property type="match status" value="1"/>
</dbReference>
<dbReference type="EMBL" id="QRLF01000048">
    <property type="protein sequence ID" value="RHI84059.1"/>
    <property type="molecule type" value="Genomic_DNA"/>
</dbReference>
<protein>
    <submittedName>
        <fullName evidence="8">NAD(P)-dependent alcohol dehydrogenase</fullName>
    </submittedName>
</protein>
<comment type="similarity">
    <text evidence="5">Belongs to the zinc-containing alcohol dehydrogenase family.</text>
</comment>
<organism evidence="8 9">
    <name type="scientific">Phocaeicola vulgatus</name>
    <name type="common">Bacteroides vulgatus</name>
    <dbReference type="NCBI Taxonomy" id="821"/>
    <lineage>
        <taxon>Bacteria</taxon>
        <taxon>Pseudomonadati</taxon>
        <taxon>Bacteroidota</taxon>
        <taxon>Bacteroidia</taxon>
        <taxon>Bacteroidales</taxon>
        <taxon>Bacteroidaceae</taxon>
        <taxon>Phocaeicola</taxon>
    </lineage>
</organism>
<evidence type="ECO:0000256" key="4">
    <source>
        <dbReference type="ARBA" id="ARBA00023002"/>
    </source>
</evidence>
<name>A0A415BH59_PHOVU</name>
<dbReference type="InterPro" id="IPR002328">
    <property type="entry name" value="ADH_Zn_CS"/>
</dbReference>
<reference evidence="8 9" key="1">
    <citation type="submission" date="2018-08" db="EMBL/GenBank/DDBJ databases">
        <title>A genome reference for cultivated species of the human gut microbiota.</title>
        <authorList>
            <person name="Zou Y."/>
            <person name="Xue W."/>
            <person name="Luo G."/>
        </authorList>
    </citation>
    <scope>NUCLEOTIDE SEQUENCE [LARGE SCALE GENOMIC DNA]</scope>
    <source>
        <strain evidence="8 9">AM13-21</strain>
    </source>
</reference>
<evidence type="ECO:0000259" key="6">
    <source>
        <dbReference type="Pfam" id="PF00107"/>
    </source>
</evidence>
<dbReference type="SUPFAM" id="SSF50129">
    <property type="entry name" value="GroES-like"/>
    <property type="match status" value="1"/>
</dbReference>
<keyword evidence="3 5" id="KW-0862">Zinc</keyword>
<evidence type="ECO:0000313" key="8">
    <source>
        <dbReference type="EMBL" id="RHI84059.1"/>
    </source>
</evidence>
<dbReference type="PANTHER" id="PTHR42683">
    <property type="entry name" value="ALDEHYDE REDUCTASE"/>
    <property type="match status" value="1"/>
</dbReference>
<dbReference type="InterPro" id="IPR047109">
    <property type="entry name" value="CAD-like"/>
</dbReference>
<gene>
    <name evidence="8" type="ORF">DW150_20705</name>
</gene>
<evidence type="ECO:0000259" key="7">
    <source>
        <dbReference type="Pfam" id="PF08240"/>
    </source>
</evidence>
<comment type="caution">
    <text evidence="8">The sequence shown here is derived from an EMBL/GenBank/DDBJ whole genome shotgun (WGS) entry which is preliminary data.</text>
</comment>
<comment type="cofactor">
    <cofactor evidence="1 5">
        <name>Zn(2+)</name>
        <dbReference type="ChEBI" id="CHEBI:29105"/>
    </cofactor>
</comment>
<dbReference type="PROSITE" id="PS00059">
    <property type="entry name" value="ADH_ZINC"/>
    <property type="match status" value="1"/>
</dbReference>
<dbReference type="RefSeq" id="WP_118292071.1">
    <property type="nucleotide sequence ID" value="NZ_QRLF01000048.1"/>
</dbReference>
<dbReference type="SUPFAM" id="SSF51735">
    <property type="entry name" value="NAD(P)-binding Rossmann-fold domains"/>
    <property type="match status" value="1"/>
</dbReference>
<sequence>MKEVFFIVAMTVLSINCFAQNSERIPTKGYALYTADGDLKPYEFTRHEIGENDILIETLYCGVCHSDIHQGRNDWSPQTYPLVVGHEVVGRVIKTGAKVTKFQAGDYAGVGCMVNSCRHCEYCEAEEEQYCLDGRVLTYGNKDIYHGDELSQGGYSNNMVVDEHFAVIIPKDADIEKVAPLMCAGVTTYSPIKHAGIKRGDKIGIAGFGGLGHMALQYAVALGAEVTVFDITDEKRDEALAMGAVHYVNVRNWKELQGLNNTLCFILSTIPSAYDPMLYVNMLKVDGELAVVGLPAAKDAPKLTVTALGGRRKVWFSVIGGMKETQETVDYSVRNGIYPQVEVIPIQQINEAWKNVVDGKVHFRYVIDMQSLK</sequence>
<dbReference type="Gene3D" id="3.40.50.720">
    <property type="entry name" value="NAD(P)-binding Rossmann-like Domain"/>
    <property type="match status" value="1"/>
</dbReference>
<dbReference type="InterPro" id="IPR013149">
    <property type="entry name" value="ADH-like_C"/>
</dbReference>
<proteinExistence type="inferred from homology"/>
<feature type="domain" description="Alcohol dehydrogenase-like C-terminal" evidence="6">
    <location>
        <begin position="210"/>
        <end position="329"/>
    </location>
</feature>
<dbReference type="GO" id="GO:0016616">
    <property type="term" value="F:oxidoreductase activity, acting on the CH-OH group of donors, NAD or NADP as acceptor"/>
    <property type="evidence" value="ECO:0007669"/>
    <property type="project" value="InterPro"/>
</dbReference>
<dbReference type="FunFam" id="3.40.50.720:FF:000473">
    <property type="entry name" value="NADP-dependent alcohol dehydrogenase"/>
    <property type="match status" value="1"/>
</dbReference>
<dbReference type="InterPro" id="IPR011032">
    <property type="entry name" value="GroES-like_sf"/>
</dbReference>
<keyword evidence="2 5" id="KW-0479">Metal-binding</keyword>
<dbReference type="Proteomes" id="UP000285777">
    <property type="component" value="Unassembled WGS sequence"/>
</dbReference>
<evidence type="ECO:0000256" key="2">
    <source>
        <dbReference type="ARBA" id="ARBA00022723"/>
    </source>
</evidence>
<dbReference type="Pfam" id="PF00107">
    <property type="entry name" value="ADH_zinc_N"/>
    <property type="match status" value="1"/>
</dbReference>
<evidence type="ECO:0000256" key="1">
    <source>
        <dbReference type="ARBA" id="ARBA00001947"/>
    </source>
</evidence>
<dbReference type="CDD" id="cd05283">
    <property type="entry name" value="CAD1"/>
    <property type="match status" value="1"/>
</dbReference>
<dbReference type="AlphaFoldDB" id="A0A415BH59"/>
<dbReference type="InterPro" id="IPR036291">
    <property type="entry name" value="NAD(P)-bd_dom_sf"/>
</dbReference>
<keyword evidence="4" id="KW-0560">Oxidoreductase</keyword>
<feature type="domain" description="Alcohol dehydrogenase-like N-terminal" evidence="7">
    <location>
        <begin position="50"/>
        <end position="170"/>
    </location>
</feature>
<evidence type="ECO:0000313" key="9">
    <source>
        <dbReference type="Proteomes" id="UP000285777"/>
    </source>
</evidence>
<accession>A0A415BH59</accession>
<dbReference type="Gene3D" id="3.90.180.10">
    <property type="entry name" value="Medium-chain alcohol dehydrogenases, catalytic domain"/>
    <property type="match status" value="1"/>
</dbReference>
<evidence type="ECO:0000256" key="5">
    <source>
        <dbReference type="RuleBase" id="RU361277"/>
    </source>
</evidence>